<keyword evidence="5" id="KW-1185">Reference proteome</keyword>
<evidence type="ECO:0000313" key="5">
    <source>
        <dbReference type="Proteomes" id="UP001501455"/>
    </source>
</evidence>
<feature type="domain" description="Lipid/polyisoprenoid-binding YceI-like" evidence="3">
    <location>
        <begin position="124"/>
        <end position="277"/>
    </location>
</feature>
<dbReference type="PANTHER" id="PTHR34406:SF1">
    <property type="entry name" value="PROTEIN YCEI"/>
    <property type="match status" value="1"/>
</dbReference>
<dbReference type="Gene3D" id="2.40.128.110">
    <property type="entry name" value="Lipid/polyisoprenoid-binding, YceI-like"/>
    <property type="match status" value="1"/>
</dbReference>
<accession>A0ABP6UGM7</accession>
<proteinExistence type="inferred from homology"/>
<reference evidence="5" key="1">
    <citation type="journal article" date="2019" name="Int. J. Syst. Evol. Microbiol.">
        <title>The Global Catalogue of Microorganisms (GCM) 10K type strain sequencing project: providing services to taxonomists for standard genome sequencing and annotation.</title>
        <authorList>
            <consortium name="The Broad Institute Genomics Platform"/>
            <consortium name="The Broad Institute Genome Sequencing Center for Infectious Disease"/>
            <person name="Wu L."/>
            <person name="Ma J."/>
        </authorList>
    </citation>
    <scope>NUCLEOTIDE SEQUENCE [LARGE SCALE GENOMIC DNA]</scope>
    <source>
        <strain evidence="5">JCM 4816</strain>
    </source>
</reference>
<dbReference type="Proteomes" id="UP001501455">
    <property type="component" value="Unassembled WGS sequence"/>
</dbReference>
<dbReference type="Gene3D" id="2.60.40.1120">
    <property type="entry name" value="Carboxypeptidase-like, regulatory domain"/>
    <property type="match status" value="1"/>
</dbReference>
<gene>
    <name evidence="4" type="ORF">GCM10019016_137240</name>
</gene>
<evidence type="ECO:0000313" key="4">
    <source>
        <dbReference type="EMBL" id="GAA3506609.1"/>
    </source>
</evidence>
<feature type="compositionally biased region" description="Basic residues" evidence="2">
    <location>
        <begin position="274"/>
        <end position="283"/>
    </location>
</feature>
<protein>
    <recommendedName>
        <fullName evidence="3">Lipid/polyisoprenoid-binding YceI-like domain-containing protein</fullName>
    </recommendedName>
</protein>
<evidence type="ECO:0000256" key="2">
    <source>
        <dbReference type="SAM" id="MobiDB-lite"/>
    </source>
</evidence>
<dbReference type="Pfam" id="PF04264">
    <property type="entry name" value="YceI"/>
    <property type="match status" value="1"/>
</dbReference>
<sequence>MGLGLLRRRRCRSAFGAGPSISVPLPPAAGAFGFEVVDPFGHPMGGAEVTVTALDSHRVVTRGTTDPHGYFIATLPPGSYSVMTMAEGLSPSRENLDIAAGVALPPARITLQPARRLELPTAGTWLFDPPHTAIRFIAKHVGMAHVHGRFTRFHGGIRVAPNMDDSHVSVRIDASSITTGNNTRDNHLRSADFLDVERYPYIDFTSTRFAHRGGSKWTLHGTLTMHGTSRSVGLDTTYLGTVNGGYDQELRCAALAKAELHREDFTSTGAPCGPRHRRRRPHRPTGAGHTGDVPHPRHTHAPGVDHTETPDVGAVVRAPEPPGRPRGPIRQSTPASSRTRAAAQPTSAPSDQMRKGSRA</sequence>
<evidence type="ECO:0000259" key="3">
    <source>
        <dbReference type="SMART" id="SM00867"/>
    </source>
</evidence>
<dbReference type="SUPFAM" id="SSF49464">
    <property type="entry name" value="Carboxypeptidase regulatory domain-like"/>
    <property type="match status" value="1"/>
</dbReference>
<dbReference type="InterPro" id="IPR036761">
    <property type="entry name" value="TTHA0802/YceI-like_sf"/>
</dbReference>
<organism evidence="4 5">
    <name type="scientific">Streptomyces prasinosporus</name>
    <dbReference type="NCBI Taxonomy" id="68256"/>
    <lineage>
        <taxon>Bacteria</taxon>
        <taxon>Bacillati</taxon>
        <taxon>Actinomycetota</taxon>
        <taxon>Actinomycetes</taxon>
        <taxon>Kitasatosporales</taxon>
        <taxon>Streptomycetaceae</taxon>
        <taxon>Streptomyces</taxon>
        <taxon>Streptomyces albogriseolus group</taxon>
    </lineage>
</organism>
<dbReference type="InterPro" id="IPR008969">
    <property type="entry name" value="CarboxyPept-like_regulatory"/>
</dbReference>
<name>A0ABP6UGM7_9ACTN</name>
<dbReference type="SMART" id="SM00867">
    <property type="entry name" value="YceI"/>
    <property type="match status" value="1"/>
</dbReference>
<evidence type="ECO:0000256" key="1">
    <source>
        <dbReference type="ARBA" id="ARBA00008812"/>
    </source>
</evidence>
<dbReference type="SUPFAM" id="SSF101874">
    <property type="entry name" value="YceI-like"/>
    <property type="match status" value="1"/>
</dbReference>
<dbReference type="Pfam" id="PF13620">
    <property type="entry name" value="CarboxypepD_reg"/>
    <property type="match status" value="1"/>
</dbReference>
<feature type="region of interest" description="Disordered" evidence="2">
    <location>
        <begin position="265"/>
        <end position="359"/>
    </location>
</feature>
<dbReference type="InterPro" id="IPR007372">
    <property type="entry name" value="Lipid/polyisoprenoid-bd_YceI"/>
</dbReference>
<dbReference type="PANTHER" id="PTHR34406">
    <property type="entry name" value="PROTEIN YCEI"/>
    <property type="match status" value="1"/>
</dbReference>
<comment type="similarity">
    <text evidence="1">Belongs to the UPF0312 family.</text>
</comment>
<dbReference type="EMBL" id="BAAAXF010000092">
    <property type="protein sequence ID" value="GAA3506609.1"/>
    <property type="molecule type" value="Genomic_DNA"/>
</dbReference>
<comment type="caution">
    <text evidence="4">The sequence shown here is derived from an EMBL/GenBank/DDBJ whole genome shotgun (WGS) entry which is preliminary data.</text>
</comment>
<feature type="compositionally biased region" description="Low complexity" evidence="2">
    <location>
        <begin position="326"/>
        <end position="350"/>
    </location>
</feature>